<dbReference type="Proteomes" id="UP001195769">
    <property type="component" value="Unassembled WGS sequence"/>
</dbReference>
<dbReference type="AlphaFoldDB" id="A0AAD4EE59"/>
<reference evidence="2" key="1">
    <citation type="journal article" date="2020" name="New Phytol.">
        <title>Comparative genomics reveals dynamic genome evolution in host specialist ectomycorrhizal fungi.</title>
        <authorList>
            <person name="Lofgren L.A."/>
            <person name="Nguyen N.H."/>
            <person name="Vilgalys R."/>
            <person name="Ruytinx J."/>
            <person name="Liao H.L."/>
            <person name="Branco S."/>
            <person name="Kuo A."/>
            <person name="LaButti K."/>
            <person name="Lipzen A."/>
            <person name="Andreopoulos W."/>
            <person name="Pangilinan J."/>
            <person name="Riley R."/>
            <person name="Hundley H."/>
            <person name="Na H."/>
            <person name="Barry K."/>
            <person name="Grigoriev I.V."/>
            <person name="Stajich J.E."/>
            <person name="Kennedy P.G."/>
        </authorList>
    </citation>
    <scope>NUCLEOTIDE SEQUENCE</scope>
    <source>
        <strain evidence="2">FC203</strain>
    </source>
</reference>
<feature type="compositionally biased region" description="Polar residues" evidence="1">
    <location>
        <begin position="408"/>
        <end position="417"/>
    </location>
</feature>
<comment type="caution">
    <text evidence="2">The sequence shown here is derived from an EMBL/GenBank/DDBJ whole genome shotgun (WGS) entry which is preliminary data.</text>
</comment>
<dbReference type="GeneID" id="64663366"/>
<keyword evidence="3" id="KW-1185">Reference proteome</keyword>
<feature type="compositionally biased region" description="Pro residues" evidence="1">
    <location>
        <begin position="1"/>
        <end position="10"/>
    </location>
</feature>
<evidence type="ECO:0000313" key="3">
    <source>
        <dbReference type="Proteomes" id="UP001195769"/>
    </source>
</evidence>
<organism evidence="2 3">
    <name type="scientific">Suillus fuscotomentosus</name>
    <dbReference type="NCBI Taxonomy" id="1912939"/>
    <lineage>
        <taxon>Eukaryota</taxon>
        <taxon>Fungi</taxon>
        <taxon>Dikarya</taxon>
        <taxon>Basidiomycota</taxon>
        <taxon>Agaricomycotina</taxon>
        <taxon>Agaricomycetes</taxon>
        <taxon>Agaricomycetidae</taxon>
        <taxon>Boletales</taxon>
        <taxon>Suillineae</taxon>
        <taxon>Suillaceae</taxon>
        <taxon>Suillus</taxon>
    </lineage>
</organism>
<feature type="compositionally biased region" description="Polar residues" evidence="1">
    <location>
        <begin position="21"/>
        <end position="35"/>
    </location>
</feature>
<evidence type="ECO:0000256" key="1">
    <source>
        <dbReference type="SAM" id="MobiDB-lite"/>
    </source>
</evidence>
<feature type="region of interest" description="Disordered" evidence="1">
    <location>
        <begin position="407"/>
        <end position="439"/>
    </location>
</feature>
<gene>
    <name evidence="2" type="ORF">F5891DRAFT_1207513</name>
</gene>
<dbReference type="Gene3D" id="3.30.200.20">
    <property type="entry name" value="Phosphorylase Kinase, domain 1"/>
    <property type="match status" value="1"/>
</dbReference>
<dbReference type="RefSeq" id="XP_041230035.1">
    <property type="nucleotide sequence ID" value="XM_041369068.1"/>
</dbReference>
<proteinExistence type="predicted"/>
<protein>
    <submittedName>
        <fullName evidence="2">Uncharacterized protein</fullName>
    </submittedName>
</protein>
<evidence type="ECO:0000313" key="2">
    <source>
        <dbReference type="EMBL" id="KAG1904460.1"/>
    </source>
</evidence>
<accession>A0AAD4EE59</accession>
<sequence>MSLPSSPVPSPDSINARLPSSLFSTPVPSRTNTPVPNAPDHELFTSLPPLYRSLISSLKSPTAADAELLLSIPMNNNPRPLRSVFNDNTDYWVGADDNVLRLTFPAKLHLEGRYNKSGEYFNLPDTGLDLGDIKNAKIQFEVLPLDDKEKDCPASAVGCSQFAMKLLFTLHSEVEEARNASCKDASAVPSNVPFWCTYKEDDKYSLVVTAGAIFRDVPDMKTATAPRLSRAEAADCPGLMSPSKVRASAKKYTQVLGENKGKKSGNRWWRICDLEDSKGRYSALLNTYDLRGTRVQSPDVHDEHGVQIHVSEYKTKLMEGAIVELEVILKLWTIKPCSNNASNPRDANGSHVYQMMLQHMQLLPCEKYMQAAFINSIKDGKRKATDEASEAMEGRYFWIVQVIPPTSPNSHQSQKSSRLIPARAQVPNAQSRSATPSRPPFSWRHPWRIILLDVMRAQYIRIDQEYAIKILDKNHLIRKNKMLVTLAEKDILVKLGNEWSLCTGSSSSDGSPVIDPVAADFDVKMRIDLDTEKKLEPSLSVMGHRSCPSADWPSLLLPSECVYPRIKVQSPKHHGSKLGPPISTSLTKMKTRQLVLTNIRLLCVKQKEGGQTYSAETSAVSTVRVEKALVHSAHLQTWAQAWRPESKCNTTPSSCASMSWGYYAFYLNLGEFARDSGY</sequence>
<dbReference type="EMBL" id="JABBWK010000010">
    <property type="protein sequence ID" value="KAG1904460.1"/>
    <property type="molecule type" value="Genomic_DNA"/>
</dbReference>
<feature type="compositionally biased region" description="Polar residues" evidence="1">
    <location>
        <begin position="427"/>
        <end position="436"/>
    </location>
</feature>
<feature type="region of interest" description="Disordered" evidence="1">
    <location>
        <begin position="1"/>
        <end position="41"/>
    </location>
</feature>
<name>A0AAD4EE59_9AGAM</name>